<proteinExistence type="predicted"/>
<reference evidence="1" key="2">
    <citation type="submission" date="2022-09" db="EMBL/GenBank/DDBJ databases">
        <title>Biosynthetic gene clusters of Dactylosporangioum fulvum.</title>
        <authorList>
            <person name="Caradec T."/>
        </authorList>
    </citation>
    <scope>NUCLEOTIDE SEQUENCE</scope>
    <source>
        <strain evidence="1">NRRL B-16292</strain>
    </source>
</reference>
<organism evidence="1 2">
    <name type="scientific">Dactylosporangium fulvum</name>
    <dbReference type="NCBI Taxonomy" id="53359"/>
    <lineage>
        <taxon>Bacteria</taxon>
        <taxon>Bacillati</taxon>
        <taxon>Actinomycetota</taxon>
        <taxon>Actinomycetes</taxon>
        <taxon>Micromonosporales</taxon>
        <taxon>Micromonosporaceae</taxon>
        <taxon>Dactylosporangium</taxon>
    </lineage>
</organism>
<dbReference type="RefSeq" id="WP_259863026.1">
    <property type="nucleotide sequence ID" value="NZ_CP073720.1"/>
</dbReference>
<sequence length="121" mass="13253">MTAQVLRGTTRPATARSGIDRCLALLGEELTAYVAGAATVGEFHRWRADRRRRREIEERLQGAVEVADTFARANRLGAAAGWLREVGAAGVADRSPARLLREATGEAVKRVLDAAERFTHR</sequence>
<dbReference type="Proteomes" id="UP001059617">
    <property type="component" value="Chromosome"/>
</dbReference>
<dbReference type="EMBL" id="CP073720">
    <property type="protein sequence ID" value="UWP85000.1"/>
    <property type="molecule type" value="Genomic_DNA"/>
</dbReference>
<name>A0ABY5W4T2_9ACTN</name>
<reference evidence="1" key="1">
    <citation type="submission" date="2021-04" db="EMBL/GenBank/DDBJ databases">
        <authorList>
            <person name="Hartkoorn R.C."/>
            <person name="Beaudoing E."/>
            <person name="Hot D."/>
        </authorList>
    </citation>
    <scope>NUCLEOTIDE SEQUENCE</scope>
    <source>
        <strain evidence="1">NRRL B-16292</strain>
    </source>
</reference>
<evidence type="ECO:0000313" key="2">
    <source>
        <dbReference type="Proteomes" id="UP001059617"/>
    </source>
</evidence>
<evidence type="ECO:0008006" key="3">
    <source>
        <dbReference type="Google" id="ProtNLM"/>
    </source>
</evidence>
<gene>
    <name evidence="1" type="ORF">Dfulv_12545</name>
</gene>
<evidence type="ECO:0000313" key="1">
    <source>
        <dbReference type="EMBL" id="UWP85000.1"/>
    </source>
</evidence>
<protein>
    <recommendedName>
        <fullName evidence="3">Antitoxin Xre/MbcA/ParS-like toxin-binding domain-containing protein</fullName>
    </recommendedName>
</protein>
<keyword evidence="2" id="KW-1185">Reference proteome</keyword>
<accession>A0ABY5W4T2</accession>